<reference evidence="3 4" key="2">
    <citation type="submission" date="2024-10" db="EMBL/GenBank/DDBJ databases">
        <authorList>
            <person name="Ryan C."/>
        </authorList>
    </citation>
    <scope>NUCLEOTIDE SEQUENCE [LARGE SCALE GENOMIC DNA]</scope>
</reference>
<keyword evidence="1" id="KW-0472">Membrane</keyword>
<keyword evidence="1" id="KW-0812">Transmembrane</keyword>
<dbReference type="InterPro" id="IPR025315">
    <property type="entry name" value="DUF4220"/>
</dbReference>
<feature type="transmembrane region" description="Helical" evidence="1">
    <location>
        <begin position="76"/>
        <end position="97"/>
    </location>
</feature>
<dbReference type="Proteomes" id="UP001497457">
    <property type="component" value="Chromosome 25rd"/>
</dbReference>
<reference evidence="4" key="1">
    <citation type="submission" date="2024-06" db="EMBL/GenBank/DDBJ databases">
        <authorList>
            <person name="Ryan C."/>
        </authorList>
    </citation>
    <scope>NUCLEOTIDE SEQUENCE [LARGE SCALE GENOMIC DNA]</scope>
</reference>
<organism evidence="3 4">
    <name type="scientific">Urochloa decumbens</name>
    <dbReference type="NCBI Taxonomy" id="240449"/>
    <lineage>
        <taxon>Eukaryota</taxon>
        <taxon>Viridiplantae</taxon>
        <taxon>Streptophyta</taxon>
        <taxon>Embryophyta</taxon>
        <taxon>Tracheophyta</taxon>
        <taxon>Spermatophyta</taxon>
        <taxon>Magnoliopsida</taxon>
        <taxon>Liliopsida</taxon>
        <taxon>Poales</taxon>
        <taxon>Poaceae</taxon>
        <taxon>PACMAD clade</taxon>
        <taxon>Panicoideae</taxon>
        <taxon>Panicodae</taxon>
        <taxon>Paniceae</taxon>
        <taxon>Melinidinae</taxon>
        <taxon>Urochloa</taxon>
    </lineage>
</organism>
<accession>A0ABC9BE50</accession>
<evidence type="ECO:0000313" key="3">
    <source>
        <dbReference type="EMBL" id="CAL4997541.1"/>
    </source>
</evidence>
<feature type="transmembrane region" description="Helical" evidence="1">
    <location>
        <begin position="350"/>
        <end position="371"/>
    </location>
</feature>
<name>A0ABC9BE50_9POAL</name>
<keyword evidence="4" id="KW-1185">Reference proteome</keyword>
<feature type="domain" description="DUF4220" evidence="2">
    <location>
        <begin position="84"/>
        <end position="470"/>
    </location>
</feature>
<sequence length="795" mass="89361">MANNTHYYSLLPVDRCFTNLQHTNGTSKTLSQGVIDWWNSPRGTVIHIEVLVVLAATILLFLATFGSQRRRSRNFFIQKGVLGAYALSSSLVSYTLGSMQSARTKSNLYSVWAISLYVLSSCSDSITACSIDDHNRYMGQTYLFCLYHVYVSMIIRSSGLDIFPALYLCTVASQKLVHRLLVPKLATESWNLNKTIADYMYKEHIKRGSSYNPATMQGYHYLVDWPLQMSTLRAGTSYTTLLTANASQVIDIERIWLCSGRSLSPELKDECLSFSLFHLLRRRFFGFQCGESSHQKTHDFVFKGLLSKSVDGSTDYNRVFKVIDVELAFMYDFFFTKYAVLYYGSRSSTFWSLASASLISITAFLTVKLPVTMSSKPDKLVLDSTTAHATIFFTVLILASVALLELLQLLLYWTTIWGRVSFACHYVREQAVNTRGSYCMRFKEILTKISVFASNKCYYQDKLGQYSLVESVNYDPSPYLAGVDVPIRRRYQRFFNLLDPSAFDHNMQEYALSVRKRHGKPIKLPAEVKAALVQSLERTEGKLTNGESSLLSNGAPNLLWACRHDMHSDLSTSQGTENQACFILTWHVATCYCEMATLKCLSPKAGGELKFNFDVATILSKYCTHLVASVPKLLPGHHYDTSRVFDAVAAEAAQFLPGNKFEAMRSLPESTQMSVFPMGVKLGKQLEEMEEGTRWKVLADFSAEKMLYVAPSDNVKEHIERLAYGGEFITHLWALLTHAGILERAQRNAMDIENAGTGQPYPGEGLCSAALRFRRASSCPLTSEDKQAAPATCII</sequence>
<dbReference type="Pfam" id="PF13968">
    <property type="entry name" value="DUF4220"/>
    <property type="match status" value="1"/>
</dbReference>
<evidence type="ECO:0000256" key="1">
    <source>
        <dbReference type="SAM" id="Phobius"/>
    </source>
</evidence>
<dbReference type="InterPro" id="IPR007658">
    <property type="entry name" value="DUF594"/>
</dbReference>
<dbReference type="EMBL" id="OZ075135">
    <property type="protein sequence ID" value="CAL4997541.1"/>
    <property type="molecule type" value="Genomic_DNA"/>
</dbReference>
<evidence type="ECO:0000313" key="4">
    <source>
        <dbReference type="Proteomes" id="UP001497457"/>
    </source>
</evidence>
<keyword evidence="1" id="KW-1133">Transmembrane helix</keyword>
<dbReference type="AlphaFoldDB" id="A0ABC9BE50"/>
<protein>
    <recommendedName>
        <fullName evidence="2">DUF4220 domain-containing protein</fullName>
    </recommendedName>
</protein>
<evidence type="ECO:0000259" key="2">
    <source>
        <dbReference type="Pfam" id="PF13968"/>
    </source>
</evidence>
<proteinExistence type="predicted"/>
<feature type="transmembrane region" description="Helical" evidence="1">
    <location>
        <begin position="45"/>
        <end position="64"/>
    </location>
</feature>
<gene>
    <name evidence="3" type="ORF">URODEC1_LOCUS63437</name>
</gene>
<dbReference type="Pfam" id="PF04578">
    <property type="entry name" value="DUF594"/>
    <property type="match status" value="1"/>
</dbReference>
<feature type="transmembrane region" description="Helical" evidence="1">
    <location>
        <begin position="391"/>
        <end position="413"/>
    </location>
</feature>
<dbReference type="PANTHER" id="PTHR31325">
    <property type="entry name" value="OS01G0798800 PROTEIN-RELATED"/>
    <property type="match status" value="1"/>
</dbReference>